<dbReference type="PROSITE" id="PS50950">
    <property type="entry name" value="ZF_THAP"/>
    <property type="match status" value="1"/>
</dbReference>
<feature type="domain" description="THAP-type" evidence="7">
    <location>
        <begin position="1"/>
        <end position="89"/>
    </location>
</feature>
<name>A0AAV4JDT0_9GAST</name>
<proteinExistence type="predicted"/>
<dbReference type="Gene3D" id="6.20.210.20">
    <property type="entry name" value="THAP domain"/>
    <property type="match status" value="1"/>
</dbReference>
<dbReference type="InterPro" id="IPR038441">
    <property type="entry name" value="THAP_Znf_sf"/>
</dbReference>
<dbReference type="Proteomes" id="UP000762676">
    <property type="component" value="Unassembled WGS sequence"/>
</dbReference>
<dbReference type="AlphaFoldDB" id="A0AAV4JDT0"/>
<dbReference type="SUPFAM" id="SSF57716">
    <property type="entry name" value="Glucocorticoid receptor-like (DNA-binding domain)"/>
    <property type="match status" value="1"/>
</dbReference>
<organism evidence="8 9">
    <name type="scientific">Elysia marginata</name>
    <dbReference type="NCBI Taxonomy" id="1093978"/>
    <lineage>
        <taxon>Eukaryota</taxon>
        <taxon>Metazoa</taxon>
        <taxon>Spiralia</taxon>
        <taxon>Lophotrochozoa</taxon>
        <taxon>Mollusca</taxon>
        <taxon>Gastropoda</taxon>
        <taxon>Heterobranchia</taxon>
        <taxon>Euthyneura</taxon>
        <taxon>Panpulmonata</taxon>
        <taxon>Sacoglossa</taxon>
        <taxon>Placobranchoidea</taxon>
        <taxon>Plakobranchidae</taxon>
        <taxon>Elysia</taxon>
    </lineage>
</organism>
<dbReference type="Pfam" id="PF13613">
    <property type="entry name" value="HTH_Tnp_4"/>
    <property type="match status" value="1"/>
</dbReference>
<accession>A0AAV4JDT0</accession>
<gene>
    <name evidence="8" type="ORF">ElyMa_005056000</name>
</gene>
<dbReference type="InterPro" id="IPR027805">
    <property type="entry name" value="Transposase_HTH_dom"/>
</dbReference>
<evidence type="ECO:0000259" key="7">
    <source>
        <dbReference type="PROSITE" id="PS50950"/>
    </source>
</evidence>
<evidence type="ECO:0000256" key="2">
    <source>
        <dbReference type="ARBA" id="ARBA00022723"/>
    </source>
</evidence>
<evidence type="ECO:0000256" key="3">
    <source>
        <dbReference type="ARBA" id="ARBA00022771"/>
    </source>
</evidence>
<evidence type="ECO:0000256" key="6">
    <source>
        <dbReference type="PROSITE-ProRule" id="PRU00309"/>
    </source>
</evidence>
<dbReference type="EMBL" id="BMAT01010118">
    <property type="protein sequence ID" value="GFS20425.1"/>
    <property type="molecule type" value="Genomic_DNA"/>
</dbReference>
<evidence type="ECO:0000256" key="5">
    <source>
        <dbReference type="ARBA" id="ARBA00023125"/>
    </source>
</evidence>
<comment type="cofactor">
    <cofactor evidence="1">
        <name>a divalent metal cation</name>
        <dbReference type="ChEBI" id="CHEBI:60240"/>
    </cofactor>
</comment>
<dbReference type="SMART" id="SM00692">
    <property type="entry name" value="DM3"/>
    <property type="match status" value="1"/>
</dbReference>
<dbReference type="SMART" id="SM00980">
    <property type="entry name" value="THAP"/>
    <property type="match status" value="1"/>
</dbReference>
<keyword evidence="4" id="KW-0862">Zinc</keyword>
<dbReference type="InterPro" id="IPR006612">
    <property type="entry name" value="THAP_Znf"/>
</dbReference>
<keyword evidence="2" id="KW-0479">Metal-binding</keyword>
<keyword evidence="3 6" id="KW-0863">Zinc-finger</keyword>
<sequence length="471" mass="53341">MGKRYCCVIDCHNNAETGVKLHRIPKNPKIRKIWLHRICRKGFVPNENSRLCSAHFPDGYLSHMDLPTHFPHKTYRTAKLGESFMDSVVRDAVEQVFSEPGPNLNESFGNGTQWSVSLLMHDYCGPTDFANCSSSTLRDKSVQCFPNVCDAQTETANRGPSSSTFCSSQTQTDIPTANSSVDSLTEEQIQFYTGVPNKEAFLLLCTILSTPRTEKVAKLKLEDEVLLVLMKLRLNLLFQDLAYRFLISKSTVSRIFSFWINVMAVRLSFLCEWPSQDLVQARQPSCFNDFGYVRAIVDCIEIKCETSSSQQEKPQVCSDYKNDMTWKALVAISSFGAICFVSELFSGSVSDEEMTIRSNFLDGFSAGDSLMTGKSFLINDLCSPRGIHLVKPPKRKKLQSEHQEVEMTRRVADPRIYVKRAVERIKSFKILQYTLPVPLSRHASDIFKVCAYLCNLLPHIIPQDEVSHSQF</sequence>
<keyword evidence="9" id="KW-1185">Reference proteome</keyword>
<evidence type="ECO:0000256" key="1">
    <source>
        <dbReference type="ARBA" id="ARBA00001968"/>
    </source>
</evidence>
<reference evidence="8 9" key="1">
    <citation type="journal article" date="2021" name="Elife">
        <title>Chloroplast acquisition without the gene transfer in kleptoplastic sea slugs, Plakobranchus ocellatus.</title>
        <authorList>
            <person name="Maeda T."/>
            <person name="Takahashi S."/>
            <person name="Yoshida T."/>
            <person name="Shimamura S."/>
            <person name="Takaki Y."/>
            <person name="Nagai Y."/>
            <person name="Toyoda A."/>
            <person name="Suzuki Y."/>
            <person name="Arimoto A."/>
            <person name="Ishii H."/>
            <person name="Satoh N."/>
            <person name="Nishiyama T."/>
            <person name="Hasebe M."/>
            <person name="Maruyama T."/>
            <person name="Minagawa J."/>
            <person name="Obokata J."/>
            <person name="Shigenobu S."/>
        </authorList>
    </citation>
    <scope>NUCLEOTIDE SEQUENCE [LARGE SCALE GENOMIC DNA]</scope>
</reference>
<dbReference type="Pfam" id="PF13359">
    <property type="entry name" value="DDE_Tnp_4"/>
    <property type="match status" value="1"/>
</dbReference>
<dbReference type="InterPro" id="IPR027806">
    <property type="entry name" value="HARBI1_dom"/>
</dbReference>
<dbReference type="PANTHER" id="PTHR23080">
    <property type="entry name" value="THAP DOMAIN PROTEIN"/>
    <property type="match status" value="1"/>
</dbReference>
<comment type="caution">
    <text evidence="8">The sequence shown here is derived from an EMBL/GenBank/DDBJ whole genome shotgun (WGS) entry which is preliminary data.</text>
</comment>
<evidence type="ECO:0000313" key="8">
    <source>
        <dbReference type="EMBL" id="GFS20425.1"/>
    </source>
</evidence>
<dbReference type="GO" id="GO:0008270">
    <property type="term" value="F:zinc ion binding"/>
    <property type="evidence" value="ECO:0007669"/>
    <property type="project" value="UniProtKB-KW"/>
</dbReference>
<protein>
    <submittedName>
        <fullName evidence="8">THAP domain-containing protein</fullName>
    </submittedName>
</protein>
<dbReference type="GO" id="GO:0003677">
    <property type="term" value="F:DNA binding"/>
    <property type="evidence" value="ECO:0007669"/>
    <property type="project" value="UniProtKB-UniRule"/>
</dbReference>
<keyword evidence="5 6" id="KW-0238">DNA-binding</keyword>
<dbReference type="Pfam" id="PF05485">
    <property type="entry name" value="THAP"/>
    <property type="match status" value="1"/>
</dbReference>
<evidence type="ECO:0000313" key="9">
    <source>
        <dbReference type="Proteomes" id="UP000762676"/>
    </source>
</evidence>
<evidence type="ECO:0000256" key="4">
    <source>
        <dbReference type="ARBA" id="ARBA00022833"/>
    </source>
</evidence>